<feature type="transmembrane region" description="Helical" evidence="2">
    <location>
        <begin position="191"/>
        <end position="208"/>
    </location>
</feature>
<accession>A0A4Y7T3R8</accession>
<keyword evidence="2" id="KW-0812">Transmembrane</keyword>
<keyword evidence="2" id="KW-1133">Transmembrane helix</keyword>
<organism evidence="3 4">
    <name type="scientific">Coprinellus micaceus</name>
    <name type="common">Glistening ink-cap mushroom</name>
    <name type="synonym">Coprinus micaceus</name>
    <dbReference type="NCBI Taxonomy" id="71717"/>
    <lineage>
        <taxon>Eukaryota</taxon>
        <taxon>Fungi</taxon>
        <taxon>Dikarya</taxon>
        <taxon>Basidiomycota</taxon>
        <taxon>Agaricomycotina</taxon>
        <taxon>Agaricomycetes</taxon>
        <taxon>Agaricomycetidae</taxon>
        <taxon>Agaricales</taxon>
        <taxon>Agaricineae</taxon>
        <taxon>Psathyrellaceae</taxon>
        <taxon>Coprinellus</taxon>
    </lineage>
</organism>
<evidence type="ECO:0000256" key="2">
    <source>
        <dbReference type="SAM" id="Phobius"/>
    </source>
</evidence>
<feature type="transmembrane region" description="Helical" evidence="2">
    <location>
        <begin position="60"/>
        <end position="88"/>
    </location>
</feature>
<protein>
    <submittedName>
        <fullName evidence="3">Uncharacterized protein</fullName>
    </submittedName>
</protein>
<dbReference type="AlphaFoldDB" id="A0A4Y7T3R8"/>
<sequence>MQAYYVLTTLAEEVSTIFPQKWSRGKLLYVMIRYVPLICIAVEFSILYRNYFSIAPTACWALMIVADFAFFTVALACDVSLGLCLGALLQAGPLYVVGIVILSCGPTIANSVVLVVSDIQNPAEQVSLLDIELGYPCYFPQAEKWIDSTVVGYVHLASTAILALVGVATLRSRYKGTRGSLLRVIRRDGGIHYLSLLAGRLISAIIRAPKIQVAPESNTWPLYIALEAAITTGIPVLAQRLLINMRKVDYVGSDPAASKLLFAPPGPGSEGDLDRDFDSIELAPAQQSSGLRHSAVTGAEGSEGGSVGEGAHNA</sequence>
<evidence type="ECO:0000313" key="4">
    <source>
        <dbReference type="Proteomes" id="UP000298030"/>
    </source>
</evidence>
<feature type="transmembrane region" description="Helical" evidence="2">
    <location>
        <begin position="27"/>
        <end position="48"/>
    </location>
</feature>
<proteinExistence type="predicted"/>
<reference evidence="3 4" key="1">
    <citation type="journal article" date="2019" name="Nat. Ecol. Evol.">
        <title>Megaphylogeny resolves global patterns of mushroom evolution.</title>
        <authorList>
            <person name="Varga T."/>
            <person name="Krizsan K."/>
            <person name="Foldi C."/>
            <person name="Dima B."/>
            <person name="Sanchez-Garcia M."/>
            <person name="Sanchez-Ramirez S."/>
            <person name="Szollosi G.J."/>
            <person name="Szarkandi J.G."/>
            <person name="Papp V."/>
            <person name="Albert L."/>
            <person name="Andreopoulos W."/>
            <person name="Angelini C."/>
            <person name="Antonin V."/>
            <person name="Barry K.W."/>
            <person name="Bougher N.L."/>
            <person name="Buchanan P."/>
            <person name="Buyck B."/>
            <person name="Bense V."/>
            <person name="Catcheside P."/>
            <person name="Chovatia M."/>
            <person name="Cooper J."/>
            <person name="Damon W."/>
            <person name="Desjardin D."/>
            <person name="Finy P."/>
            <person name="Geml J."/>
            <person name="Haridas S."/>
            <person name="Hughes K."/>
            <person name="Justo A."/>
            <person name="Karasinski D."/>
            <person name="Kautmanova I."/>
            <person name="Kiss B."/>
            <person name="Kocsube S."/>
            <person name="Kotiranta H."/>
            <person name="LaButti K.M."/>
            <person name="Lechner B.E."/>
            <person name="Liimatainen K."/>
            <person name="Lipzen A."/>
            <person name="Lukacs Z."/>
            <person name="Mihaltcheva S."/>
            <person name="Morgado L.N."/>
            <person name="Niskanen T."/>
            <person name="Noordeloos M.E."/>
            <person name="Ohm R.A."/>
            <person name="Ortiz-Santana B."/>
            <person name="Ovrebo C."/>
            <person name="Racz N."/>
            <person name="Riley R."/>
            <person name="Savchenko A."/>
            <person name="Shiryaev A."/>
            <person name="Soop K."/>
            <person name="Spirin V."/>
            <person name="Szebenyi C."/>
            <person name="Tomsovsky M."/>
            <person name="Tulloss R.E."/>
            <person name="Uehling J."/>
            <person name="Grigoriev I.V."/>
            <person name="Vagvolgyi C."/>
            <person name="Papp T."/>
            <person name="Martin F.M."/>
            <person name="Miettinen O."/>
            <person name="Hibbett D.S."/>
            <person name="Nagy L.G."/>
        </authorList>
    </citation>
    <scope>NUCLEOTIDE SEQUENCE [LARGE SCALE GENOMIC DNA]</scope>
    <source>
        <strain evidence="3 4">FP101781</strain>
    </source>
</reference>
<dbReference type="Proteomes" id="UP000298030">
    <property type="component" value="Unassembled WGS sequence"/>
</dbReference>
<keyword evidence="4" id="KW-1185">Reference proteome</keyword>
<name>A0A4Y7T3R8_COPMI</name>
<keyword evidence="2" id="KW-0472">Membrane</keyword>
<feature type="transmembrane region" description="Helical" evidence="2">
    <location>
        <begin position="95"/>
        <end position="116"/>
    </location>
</feature>
<evidence type="ECO:0000313" key="3">
    <source>
        <dbReference type="EMBL" id="TEB28578.1"/>
    </source>
</evidence>
<evidence type="ECO:0000256" key="1">
    <source>
        <dbReference type="SAM" id="MobiDB-lite"/>
    </source>
</evidence>
<dbReference type="EMBL" id="QPFP01000031">
    <property type="protein sequence ID" value="TEB28578.1"/>
    <property type="molecule type" value="Genomic_DNA"/>
</dbReference>
<feature type="transmembrane region" description="Helical" evidence="2">
    <location>
        <begin position="150"/>
        <end position="170"/>
    </location>
</feature>
<feature type="transmembrane region" description="Helical" evidence="2">
    <location>
        <begin position="220"/>
        <end position="238"/>
    </location>
</feature>
<gene>
    <name evidence="3" type="ORF">FA13DRAFT_1815710</name>
</gene>
<feature type="region of interest" description="Disordered" evidence="1">
    <location>
        <begin position="284"/>
        <end position="314"/>
    </location>
</feature>
<comment type="caution">
    <text evidence="3">The sequence shown here is derived from an EMBL/GenBank/DDBJ whole genome shotgun (WGS) entry which is preliminary data.</text>
</comment>